<feature type="region of interest" description="Disordered" evidence="5">
    <location>
        <begin position="193"/>
        <end position="216"/>
    </location>
</feature>
<gene>
    <name evidence="7" type="ORF">ODALV1_LOCUS14711</name>
</gene>
<evidence type="ECO:0000313" key="7">
    <source>
        <dbReference type="EMBL" id="CAL8111083.1"/>
    </source>
</evidence>
<feature type="region of interest" description="Disordered" evidence="5">
    <location>
        <begin position="279"/>
        <end position="340"/>
    </location>
</feature>
<dbReference type="EMBL" id="CAXLJM020000046">
    <property type="protein sequence ID" value="CAL8111083.1"/>
    <property type="molecule type" value="Genomic_DNA"/>
</dbReference>
<feature type="domain" description="BZIP" evidence="6">
    <location>
        <begin position="202"/>
        <end position="269"/>
    </location>
</feature>
<dbReference type="Gene3D" id="1.20.5.170">
    <property type="match status" value="1"/>
</dbReference>
<dbReference type="Proteomes" id="UP001642540">
    <property type="component" value="Unassembled WGS sequence"/>
</dbReference>
<feature type="region of interest" description="Disordered" evidence="5">
    <location>
        <begin position="1"/>
        <end position="46"/>
    </location>
</feature>
<keyword evidence="2" id="KW-0238">DNA-binding</keyword>
<proteinExistence type="predicted"/>
<feature type="compositionally biased region" description="Gly residues" evidence="5">
    <location>
        <begin position="28"/>
        <end position="44"/>
    </location>
</feature>
<dbReference type="PRINTS" id="PR00042">
    <property type="entry name" value="LEUZIPPRFOS"/>
</dbReference>
<organism evidence="7 8">
    <name type="scientific">Orchesella dallaii</name>
    <dbReference type="NCBI Taxonomy" id="48710"/>
    <lineage>
        <taxon>Eukaryota</taxon>
        <taxon>Metazoa</taxon>
        <taxon>Ecdysozoa</taxon>
        <taxon>Arthropoda</taxon>
        <taxon>Hexapoda</taxon>
        <taxon>Collembola</taxon>
        <taxon>Entomobryomorpha</taxon>
        <taxon>Entomobryoidea</taxon>
        <taxon>Orchesellidae</taxon>
        <taxon>Orchesellinae</taxon>
        <taxon>Orchesella</taxon>
    </lineage>
</organism>
<dbReference type="InterPro" id="IPR046347">
    <property type="entry name" value="bZIP_sf"/>
</dbReference>
<dbReference type="PROSITE" id="PS50217">
    <property type="entry name" value="BZIP"/>
    <property type="match status" value="1"/>
</dbReference>
<dbReference type="PANTHER" id="PTHR23351">
    <property type="entry name" value="FOS TRANSCRIPTION FACTOR-RELATED"/>
    <property type="match status" value="1"/>
</dbReference>
<dbReference type="PANTHER" id="PTHR23351:SF24">
    <property type="entry name" value="ACTIVATING TRANSCRIPTION FACTOR 3-RELATED"/>
    <property type="match status" value="1"/>
</dbReference>
<keyword evidence="8" id="KW-1185">Reference proteome</keyword>
<keyword evidence="4" id="KW-0175">Coiled coil</keyword>
<protein>
    <recommendedName>
        <fullName evidence="6">BZIP domain-containing protein</fullName>
    </recommendedName>
</protein>
<feature type="compositionally biased region" description="Low complexity" evidence="5">
    <location>
        <begin position="279"/>
        <end position="289"/>
    </location>
</feature>
<dbReference type="PROSITE" id="PS00036">
    <property type="entry name" value="BZIP_BASIC"/>
    <property type="match status" value="1"/>
</dbReference>
<evidence type="ECO:0000259" key="6">
    <source>
        <dbReference type="PROSITE" id="PS50217"/>
    </source>
</evidence>
<comment type="caution">
    <text evidence="7">The sequence shown here is derived from an EMBL/GenBank/DDBJ whole genome shotgun (WGS) entry which is preliminary data.</text>
</comment>
<feature type="compositionally biased region" description="Gly residues" evidence="5">
    <location>
        <begin position="290"/>
        <end position="304"/>
    </location>
</feature>
<evidence type="ECO:0000313" key="8">
    <source>
        <dbReference type="Proteomes" id="UP001642540"/>
    </source>
</evidence>
<dbReference type="InterPro" id="IPR004827">
    <property type="entry name" value="bZIP"/>
</dbReference>
<dbReference type="SMART" id="SM00338">
    <property type="entry name" value="BRLZ"/>
    <property type="match status" value="1"/>
</dbReference>
<evidence type="ECO:0000256" key="4">
    <source>
        <dbReference type="SAM" id="Coils"/>
    </source>
</evidence>
<evidence type="ECO:0000256" key="1">
    <source>
        <dbReference type="ARBA" id="ARBA00023015"/>
    </source>
</evidence>
<feature type="compositionally biased region" description="Low complexity" evidence="5">
    <location>
        <begin position="321"/>
        <end position="332"/>
    </location>
</feature>
<evidence type="ECO:0000256" key="5">
    <source>
        <dbReference type="SAM" id="MobiDB-lite"/>
    </source>
</evidence>
<keyword evidence="3" id="KW-0804">Transcription</keyword>
<name>A0ABP1QSQ4_9HEXA</name>
<dbReference type="InterPro" id="IPR000837">
    <property type="entry name" value="AP-1"/>
</dbReference>
<reference evidence="7 8" key="1">
    <citation type="submission" date="2024-08" db="EMBL/GenBank/DDBJ databases">
        <authorList>
            <person name="Cucini C."/>
            <person name="Frati F."/>
        </authorList>
    </citation>
    <scope>NUCLEOTIDE SEQUENCE [LARGE SCALE GENOMIC DNA]</scope>
</reference>
<sequence length="355" mass="37089">MQRLNIEAARKHAGQSDLVTPSGPPTSGVGGGGGGGGSGNGGGVTPISLNTPDILNSILNINPFFDPPTASTTISNLGTSTYTSSCAGLGDHLAGTPEDHEKKVFATLETPGGLNLPGLSSSSNLVTSAHGASSSLTLPSLLVPPPSTQPPSVELTRSKLIKESLKHSIQSKRKNSGKGELDVRAELVVKQRKREELTPEDEERRRRRRERNKIAATKCRNKKKEKTSLLIKVCTAESESLEGNNIHLKSEISKLEMEHQQLMEALNAHAPLCSRVLGSSSNLSSDNRGGTSGGGGGSGGGSGTGSRNLASSHSMLAPQFSTGHHSYSSSGHIHGGGLPHHHHSSYYNNASIQLS</sequence>
<feature type="coiled-coil region" evidence="4">
    <location>
        <begin position="238"/>
        <end position="265"/>
    </location>
</feature>
<accession>A0ABP1QSQ4</accession>
<keyword evidence="1" id="KW-0805">Transcription regulation</keyword>
<dbReference type="SUPFAM" id="SSF57959">
    <property type="entry name" value="Leucine zipper domain"/>
    <property type="match status" value="1"/>
</dbReference>
<evidence type="ECO:0000256" key="2">
    <source>
        <dbReference type="ARBA" id="ARBA00023125"/>
    </source>
</evidence>
<dbReference type="Pfam" id="PF00170">
    <property type="entry name" value="bZIP_1"/>
    <property type="match status" value="1"/>
</dbReference>
<evidence type="ECO:0000256" key="3">
    <source>
        <dbReference type="ARBA" id="ARBA00023163"/>
    </source>
</evidence>